<gene>
    <name evidence="13" type="ORF">ISU02_18185</name>
</gene>
<sequence length="219" mass="23159">MKILPRVNNLSKDIIERYKNAEPATAGHYIHTGFMNPSIKPIFPNVKVVGPAFTLKITVNDSTLLHYSLDLIQPGDIIVIDRIGDDIYAPVGDVLALAAKTRGAAAIIVDGPVTDIHGIADVGIPVFATGVSVVTTKLLGLYGEINTSIQCGGAVVNPGDLIFGDDTGILVIKCEDAEALLEKIESDMAFEKVLIEKIKSGVSLAELSGAAELVKSKIL</sequence>
<accession>A0ABR9ZX48</accession>
<organism evidence="13 14">
    <name type="scientific">Fusibacter ferrireducens</name>
    <dbReference type="NCBI Taxonomy" id="2785058"/>
    <lineage>
        <taxon>Bacteria</taxon>
        <taxon>Bacillati</taxon>
        <taxon>Bacillota</taxon>
        <taxon>Clostridia</taxon>
        <taxon>Eubacteriales</taxon>
        <taxon>Eubacteriales Family XII. Incertae Sedis</taxon>
        <taxon>Fusibacter</taxon>
    </lineage>
</organism>
<evidence type="ECO:0000256" key="10">
    <source>
        <dbReference type="ARBA" id="ARBA00030169"/>
    </source>
</evidence>
<evidence type="ECO:0000256" key="5">
    <source>
        <dbReference type="ARBA" id="ARBA00012213"/>
    </source>
</evidence>
<dbReference type="RefSeq" id="WP_194703272.1">
    <property type="nucleotide sequence ID" value="NZ_JADKNH010000012.1"/>
</dbReference>
<dbReference type="EC" id="4.1.3.17" evidence="5"/>
<dbReference type="Proteomes" id="UP000614200">
    <property type="component" value="Unassembled WGS sequence"/>
</dbReference>
<evidence type="ECO:0000313" key="14">
    <source>
        <dbReference type="Proteomes" id="UP000614200"/>
    </source>
</evidence>
<comment type="subunit">
    <text evidence="4">Homotrimer.</text>
</comment>
<keyword evidence="14" id="KW-1185">Reference proteome</keyword>
<evidence type="ECO:0000256" key="8">
    <source>
        <dbReference type="ARBA" id="ARBA00025046"/>
    </source>
</evidence>
<reference evidence="13 14" key="1">
    <citation type="submission" date="2020-11" db="EMBL/GenBank/DDBJ databases">
        <title>Fusibacter basophilias sp. nov.</title>
        <authorList>
            <person name="Qiu D."/>
        </authorList>
    </citation>
    <scope>NUCLEOTIDE SEQUENCE [LARGE SCALE GENOMIC DNA]</scope>
    <source>
        <strain evidence="13 14">Q10-2</strain>
    </source>
</reference>
<protein>
    <recommendedName>
        <fullName evidence="7">Putative 4-hydroxy-4-methyl-2-oxoglutarate aldolase</fullName>
        <ecNumber evidence="6">4.1.1.112</ecNumber>
        <ecNumber evidence="5">4.1.3.17</ecNumber>
    </recommendedName>
    <alternativeName>
        <fullName evidence="11">Oxaloacetate decarboxylase</fullName>
    </alternativeName>
    <alternativeName>
        <fullName evidence="9">Regulator of ribonuclease activity homolog</fullName>
    </alternativeName>
    <alternativeName>
        <fullName evidence="10">RraA-like protein</fullName>
    </alternativeName>
</protein>
<evidence type="ECO:0000313" key="13">
    <source>
        <dbReference type="EMBL" id="MBF4695033.1"/>
    </source>
</evidence>
<dbReference type="EMBL" id="JADKNH010000012">
    <property type="protein sequence ID" value="MBF4695033.1"/>
    <property type="molecule type" value="Genomic_DNA"/>
</dbReference>
<proteinExistence type="inferred from homology"/>
<comment type="caution">
    <text evidence="13">The sequence shown here is derived from an EMBL/GenBank/DDBJ whole genome shotgun (WGS) entry which is preliminary data.</text>
</comment>
<comment type="function">
    <text evidence="8">Catalyzes the aldol cleavage of 4-hydroxy-4-methyl-2-oxoglutarate (HMG) into 2 molecules of pyruvate. Also contains a secondary oxaloacetate (OAA) decarboxylase activity due to the common pyruvate enolate transition state formed following C-C bond cleavage in the retro-aldol and decarboxylation reactions.</text>
</comment>
<dbReference type="EC" id="4.1.1.112" evidence="6"/>
<dbReference type="InterPro" id="IPR036704">
    <property type="entry name" value="RraA/RraA-like_sf"/>
</dbReference>
<dbReference type="InterPro" id="IPR005493">
    <property type="entry name" value="RraA/RraA-like"/>
</dbReference>
<comment type="cofactor">
    <cofactor evidence="2">
        <name>a divalent metal cation</name>
        <dbReference type="ChEBI" id="CHEBI:60240"/>
    </cofactor>
</comment>
<evidence type="ECO:0000256" key="2">
    <source>
        <dbReference type="ARBA" id="ARBA00001968"/>
    </source>
</evidence>
<dbReference type="SUPFAM" id="SSF89562">
    <property type="entry name" value="RraA-like"/>
    <property type="match status" value="1"/>
</dbReference>
<dbReference type="PANTHER" id="PTHR33254">
    <property type="entry name" value="4-HYDROXY-4-METHYL-2-OXOGLUTARATE ALDOLASE 3-RELATED"/>
    <property type="match status" value="1"/>
</dbReference>
<evidence type="ECO:0000256" key="3">
    <source>
        <dbReference type="ARBA" id="ARBA00008621"/>
    </source>
</evidence>
<evidence type="ECO:0000256" key="12">
    <source>
        <dbReference type="ARBA" id="ARBA00047973"/>
    </source>
</evidence>
<evidence type="ECO:0000256" key="4">
    <source>
        <dbReference type="ARBA" id="ARBA00011233"/>
    </source>
</evidence>
<evidence type="ECO:0000256" key="11">
    <source>
        <dbReference type="ARBA" id="ARBA00032305"/>
    </source>
</evidence>
<evidence type="ECO:0000256" key="7">
    <source>
        <dbReference type="ARBA" id="ARBA00016549"/>
    </source>
</evidence>
<name>A0ABR9ZX48_9FIRM</name>
<comment type="catalytic activity">
    <reaction evidence="12">
        <text>oxaloacetate + H(+) = pyruvate + CO2</text>
        <dbReference type="Rhea" id="RHEA:15641"/>
        <dbReference type="ChEBI" id="CHEBI:15361"/>
        <dbReference type="ChEBI" id="CHEBI:15378"/>
        <dbReference type="ChEBI" id="CHEBI:16452"/>
        <dbReference type="ChEBI" id="CHEBI:16526"/>
        <dbReference type="EC" id="4.1.1.112"/>
    </reaction>
</comment>
<evidence type="ECO:0000256" key="6">
    <source>
        <dbReference type="ARBA" id="ARBA00012947"/>
    </source>
</evidence>
<dbReference type="PANTHER" id="PTHR33254:SF4">
    <property type="entry name" value="4-HYDROXY-4-METHYL-2-OXOGLUTARATE ALDOLASE 3-RELATED"/>
    <property type="match status" value="1"/>
</dbReference>
<evidence type="ECO:0000256" key="9">
    <source>
        <dbReference type="ARBA" id="ARBA00029596"/>
    </source>
</evidence>
<evidence type="ECO:0000256" key="1">
    <source>
        <dbReference type="ARBA" id="ARBA00001342"/>
    </source>
</evidence>
<dbReference type="CDD" id="cd16841">
    <property type="entry name" value="RraA_family"/>
    <property type="match status" value="1"/>
</dbReference>
<comment type="catalytic activity">
    <reaction evidence="1">
        <text>4-hydroxy-4-methyl-2-oxoglutarate = 2 pyruvate</text>
        <dbReference type="Rhea" id="RHEA:22748"/>
        <dbReference type="ChEBI" id="CHEBI:15361"/>
        <dbReference type="ChEBI" id="CHEBI:58276"/>
        <dbReference type="EC" id="4.1.3.17"/>
    </reaction>
</comment>
<dbReference type="Pfam" id="PF03737">
    <property type="entry name" value="RraA-like"/>
    <property type="match status" value="1"/>
</dbReference>
<dbReference type="Gene3D" id="3.50.30.40">
    <property type="entry name" value="Ribonuclease E inhibitor RraA/RraA-like"/>
    <property type="match status" value="1"/>
</dbReference>
<comment type="similarity">
    <text evidence="3">Belongs to the class II aldolase/RraA-like family.</text>
</comment>